<accession>A0A3E1NNR3</accession>
<dbReference type="Proteomes" id="UP000261284">
    <property type="component" value="Unassembled WGS sequence"/>
</dbReference>
<sequence length="67" mass="7823">MYILFIINIEEIRKRSKSWNFFEKKRSKLGGYRSLAFCLQRNSAINTKPTAQSHLLLRCFFAASHAA</sequence>
<evidence type="ECO:0000313" key="1">
    <source>
        <dbReference type="EMBL" id="RFM29575.1"/>
    </source>
</evidence>
<organism evidence="1 2">
    <name type="scientific">Deminuibacter soli</name>
    <dbReference type="NCBI Taxonomy" id="2291815"/>
    <lineage>
        <taxon>Bacteria</taxon>
        <taxon>Pseudomonadati</taxon>
        <taxon>Bacteroidota</taxon>
        <taxon>Chitinophagia</taxon>
        <taxon>Chitinophagales</taxon>
        <taxon>Chitinophagaceae</taxon>
        <taxon>Deminuibacter</taxon>
    </lineage>
</organism>
<evidence type="ECO:0000313" key="2">
    <source>
        <dbReference type="Proteomes" id="UP000261284"/>
    </source>
</evidence>
<name>A0A3E1NNR3_9BACT</name>
<proteinExistence type="predicted"/>
<reference evidence="1 2" key="1">
    <citation type="submission" date="2018-08" db="EMBL/GenBank/DDBJ databases">
        <title>Chitinophagaceae sp. K23C18032701, a novel bacterium isolated from forest soil.</title>
        <authorList>
            <person name="Wang C."/>
        </authorList>
    </citation>
    <scope>NUCLEOTIDE SEQUENCE [LARGE SCALE GENOMIC DNA]</scope>
    <source>
        <strain evidence="1 2">K23C18032701</strain>
    </source>
</reference>
<dbReference type="AlphaFoldDB" id="A0A3E1NNR3"/>
<gene>
    <name evidence="1" type="ORF">DXN05_00905</name>
</gene>
<comment type="caution">
    <text evidence="1">The sequence shown here is derived from an EMBL/GenBank/DDBJ whole genome shotgun (WGS) entry which is preliminary data.</text>
</comment>
<keyword evidence="2" id="KW-1185">Reference proteome</keyword>
<protein>
    <submittedName>
        <fullName evidence="1">Uncharacterized protein</fullName>
    </submittedName>
</protein>
<dbReference type="EMBL" id="QTJU01000001">
    <property type="protein sequence ID" value="RFM29575.1"/>
    <property type="molecule type" value="Genomic_DNA"/>
</dbReference>